<reference evidence="4" key="1">
    <citation type="submission" date="2021-08" db="EMBL/GenBank/DDBJ databases">
        <title>WGS assembly of Ceratopteris richardii.</title>
        <authorList>
            <person name="Marchant D.B."/>
            <person name="Chen G."/>
            <person name="Jenkins J."/>
            <person name="Shu S."/>
            <person name="Leebens-Mack J."/>
            <person name="Grimwood J."/>
            <person name="Schmutz J."/>
            <person name="Soltis P."/>
            <person name="Soltis D."/>
            <person name="Chen Z.-H."/>
        </authorList>
    </citation>
    <scope>NUCLEOTIDE SEQUENCE</scope>
    <source>
        <strain evidence="4">Whitten #5841</strain>
        <tissue evidence="4">Leaf</tissue>
    </source>
</reference>
<evidence type="ECO:0000256" key="2">
    <source>
        <dbReference type="ARBA" id="ARBA00023774"/>
    </source>
</evidence>
<dbReference type="SUPFAM" id="SSF47473">
    <property type="entry name" value="EF-hand"/>
    <property type="match status" value="1"/>
</dbReference>
<name>A0A8T2QAJ4_CERRI</name>
<dbReference type="Proteomes" id="UP000825935">
    <property type="component" value="Chromosome 37"/>
</dbReference>
<dbReference type="AlphaFoldDB" id="A0A8T2QAJ4"/>
<evidence type="ECO:0000259" key="3">
    <source>
        <dbReference type="PROSITE" id="PS50222"/>
    </source>
</evidence>
<dbReference type="PROSITE" id="PS50222">
    <property type="entry name" value="EF_HAND_2"/>
    <property type="match status" value="2"/>
</dbReference>
<keyword evidence="5" id="KW-1185">Reference proteome</keyword>
<protein>
    <recommendedName>
        <fullName evidence="3">EF-hand domain-containing protein</fullName>
    </recommendedName>
</protein>
<keyword evidence="1" id="KW-0677">Repeat</keyword>
<dbReference type="InterPro" id="IPR002048">
    <property type="entry name" value="EF_hand_dom"/>
</dbReference>
<dbReference type="GO" id="GO:0019722">
    <property type="term" value="P:calcium-mediated signaling"/>
    <property type="evidence" value="ECO:0007669"/>
    <property type="project" value="InterPro"/>
</dbReference>
<feature type="domain" description="EF-hand" evidence="3">
    <location>
        <begin position="142"/>
        <end position="171"/>
    </location>
</feature>
<comment type="similarity">
    <text evidence="2">Belongs to the calcineurin regulatory subunit family.</text>
</comment>
<evidence type="ECO:0000256" key="1">
    <source>
        <dbReference type="ARBA" id="ARBA00022737"/>
    </source>
</evidence>
<dbReference type="Gene3D" id="1.10.238.10">
    <property type="entry name" value="EF-hand"/>
    <property type="match status" value="1"/>
</dbReference>
<dbReference type="GO" id="GO:0005509">
    <property type="term" value="F:calcium ion binding"/>
    <property type="evidence" value="ECO:0007669"/>
    <property type="project" value="InterPro"/>
</dbReference>
<evidence type="ECO:0000313" key="5">
    <source>
        <dbReference type="Proteomes" id="UP000825935"/>
    </source>
</evidence>
<proteinExistence type="inferred from homology"/>
<accession>A0A8T2QAJ4</accession>
<sequence length="199" mass="23245">MLQCLDGVRYFFDCFAGCFDAHEIKHLSFLENPETIAEGTIFNVSEVEALYELFKKISSGGPDDGVINQEKFQLALFKTGKKESWFADRVFELFDRKKAGYLEFEDFVKSLSVFHPSSSLDEKIEFSFRLYDLKQQGYIGREETFEETDLKQDGKIDIEEWRSFVLQHPSLLRNMTLHYLKDITTSFPSFIFHSRVPDV</sequence>
<dbReference type="Pfam" id="PF13499">
    <property type="entry name" value="EF-hand_7"/>
    <property type="match status" value="1"/>
</dbReference>
<evidence type="ECO:0000313" key="4">
    <source>
        <dbReference type="EMBL" id="KAH7280251.1"/>
    </source>
</evidence>
<feature type="domain" description="EF-hand" evidence="3">
    <location>
        <begin position="87"/>
        <end position="117"/>
    </location>
</feature>
<dbReference type="PANTHER" id="PTHR23056">
    <property type="entry name" value="CALCINEURIN B"/>
    <property type="match status" value="1"/>
</dbReference>
<organism evidence="4 5">
    <name type="scientific">Ceratopteris richardii</name>
    <name type="common">Triangle waterfern</name>
    <dbReference type="NCBI Taxonomy" id="49495"/>
    <lineage>
        <taxon>Eukaryota</taxon>
        <taxon>Viridiplantae</taxon>
        <taxon>Streptophyta</taxon>
        <taxon>Embryophyta</taxon>
        <taxon>Tracheophyta</taxon>
        <taxon>Polypodiopsida</taxon>
        <taxon>Polypodiidae</taxon>
        <taxon>Polypodiales</taxon>
        <taxon>Pteridineae</taxon>
        <taxon>Pteridaceae</taxon>
        <taxon>Parkerioideae</taxon>
        <taxon>Ceratopteris</taxon>
    </lineage>
</organism>
<dbReference type="GO" id="GO:0019900">
    <property type="term" value="F:kinase binding"/>
    <property type="evidence" value="ECO:0007669"/>
    <property type="project" value="InterPro"/>
</dbReference>
<dbReference type="EMBL" id="CM035442">
    <property type="protein sequence ID" value="KAH7280251.1"/>
    <property type="molecule type" value="Genomic_DNA"/>
</dbReference>
<dbReference type="InterPro" id="IPR045198">
    <property type="entry name" value="CNBL1-10"/>
</dbReference>
<gene>
    <name evidence="4" type="ORF">KP509_37G057800</name>
</gene>
<comment type="caution">
    <text evidence="4">The sequence shown here is derived from an EMBL/GenBank/DDBJ whole genome shotgun (WGS) entry which is preliminary data.</text>
</comment>
<dbReference type="OrthoDB" id="191686at2759"/>
<dbReference type="InterPro" id="IPR011992">
    <property type="entry name" value="EF-hand-dom_pair"/>
</dbReference>
<dbReference type="PANTHER" id="PTHR23056:SF138">
    <property type="entry name" value="CALCINEURIN B-LIKE PROTEIN 3"/>
    <property type="match status" value="1"/>
</dbReference>